<evidence type="ECO:0000313" key="3">
    <source>
        <dbReference type="Proteomes" id="UP000287601"/>
    </source>
</evidence>
<evidence type="ECO:0000313" key="2">
    <source>
        <dbReference type="EMBL" id="QAT42480.1"/>
    </source>
</evidence>
<gene>
    <name evidence="2" type="ORF">EQM06_04115</name>
</gene>
<organism evidence="2 3">
    <name type="scientific">Aminipila luticellarii</name>
    <dbReference type="NCBI Taxonomy" id="2507160"/>
    <lineage>
        <taxon>Bacteria</taxon>
        <taxon>Bacillati</taxon>
        <taxon>Bacillota</taxon>
        <taxon>Clostridia</taxon>
        <taxon>Peptostreptococcales</taxon>
        <taxon>Anaerovoracaceae</taxon>
        <taxon>Aminipila</taxon>
    </lineage>
</organism>
<sequence>MEQKGGHHMEDRKNQLIDLYKLLMQEKTRACEDQFFKELVKTELWIPRVPQAVDGNKKGFALLLTGEGRKFVPAFLDKEANIGRFQRENLVSMTYENLKYLIIDSPEKINGVALNPFDENILLDREVMELIDARTMGMTLKREEFQGKIMLRTPEVLPTGLKAALNCFFTEHRQIEAAWMIKAQREGESEDYWLLLMDFHGEKTKVFPQVAEVVKPYMKSGERFELVQKSSNFSTENMKQTQIYELVQN</sequence>
<proteinExistence type="predicted"/>
<dbReference type="Proteomes" id="UP000287601">
    <property type="component" value="Chromosome"/>
</dbReference>
<dbReference type="OrthoDB" id="1639333at2"/>
<dbReference type="InterPro" id="IPR027945">
    <property type="entry name" value="SseB_C"/>
</dbReference>
<accession>A0A410PU90</accession>
<keyword evidence="3" id="KW-1185">Reference proteome</keyword>
<reference evidence="2 3" key="1">
    <citation type="submission" date="2019-01" db="EMBL/GenBank/DDBJ databases">
        <title>Draft genomes of a novel of Aminipila strains.</title>
        <authorList>
            <person name="Ma S."/>
        </authorList>
    </citation>
    <scope>NUCLEOTIDE SEQUENCE [LARGE SCALE GENOMIC DNA]</scope>
    <source>
        <strain evidence="3">JN-39</strain>
    </source>
</reference>
<dbReference type="Pfam" id="PF14581">
    <property type="entry name" value="SseB_C"/>
    <property type="match status" value="1"/>
</dbReference>
<dbReference type="AlphaFoldDB" id="A0A410PU90"/>
<protein>
    <recommendedName>
        <fullName evidence="1">SseB protein C-terminal domain-containing protein</fullName>
    </recommendedName>
</protein>
<feature type="domain" description="SseB protein C-terminal" evidence="1">
    <location>
        <begin position="146"/>
        <end position="241"/>
    </location>
</feature>
<dbReference type="KEGG" id="amij:EQM06_04115"/>
<evidence type="ECO:0000259" key="1">
    <source>
        <dbReference type="Pfam" id="PF14581"/>
    </source>
</evidence>
<name>A0A410PU90_9FIRM</name>
<dbReference type="EMBL" id="CP035281">
    <property type="protein sequence ID" value="QAT42480.1"/>
    <property type="molecule type" value="Genomic_DNA"/>
</dbReference>